<feature type="region of interest" description="Disordered" evidence="1">
    <location>
        <begin position="16"/>
        <end position="55"/>
    </location>
</feature>
<gene>
    <name evidence="2" type="ORF">BDW42DRAFT_172033</name>
</gene>
<evidence type="ECO:0000313" key="2">
    <source>
        <dbReference type="EMBL" id="PLN79882.1"/>
    </source>
</evidence>
<feature type="compositionally biased region" description="Polar residues" evidence="1">
    <location>
        <begin position="966"/>
        <end position="977"/>
    </location>
</feature>
<sequence>MKRCLGPARLPRLGCRFSSPSPSIAPPRALLPRAHQVGRPSPGRRQWSRPFSAHTRPPIDRRLLEQHVQLEMKRSPVPGPQEKNPEAWLSLLDQYIPPSLRKSPENAAPHAAASDGTAASAADSLVQTIELTNLLFHARMSGNLGLLSHLGFQKNNWPAVHALLNRLLDAADTLNEISVPSRPLSNLDWGSGLDASISLDELTAKRQKSVPRLVPSSEVPLVPGFTSLDAITERPLADDHSKRFMAELWPSLGSIILDAADAPPSEAKLAMSYVFQILARLHHSGAVSDRVYKYVPGEELYKNTLRPPGIHLLSTHIVSVLSDAAWLVHEAEVAAKAAAAGEDSPYVPFKMGIRELGPEIWLEFILWCCVEHGHVKEGIWLIEQMKKRKGDQAWGFRSWKPLLEDPTLVKDTNIDREDSWRQPGSDVRPSPSRRRANPAPFNGLGKRTVSEEVVASLLDNLPNLVYLGLGFRGVSPTALIRSASSLKFALTPSGSDSELLPTFKSSNWFTVRVLESGGFDAKSDPQAFETLLRLTPHVVPPWESNLELRDEDLDPLTPSRLYDETAALAGLIEYNIRYYALQRLCGDAINSFEWLQAVTDASKMQRIGDFFSSSILDQPRADRFPAFDMARLPALRVFESSIPQVSNITLAHMLDLVTVSREYAFGEWMLFSSDIDGPPIPPSAYGDQALAPAIIRFAAATKNAALCDATTSALGQPLSANILRTLLNFRVAMGQWDQVVPMLEYLREYRAKSWGHSNVAAIAAAIIRLEHAAQQNAESQASNELAQAKDILRRLLSGEFNEAHRHSETHFQDRSLHGLIRLFQSIPGSLKDTATAASAALRRRFSPSPHSAIPHIPAATFHPILSAIVDTQGSAAGKRLWDRWCLDLKSPTLRRLQEGGIPRLYLNKERNRARGDPNFDAQYFKQIQSKAVLPNANTIRIIAQAAVKEYNEYQSSSSSSSSSSSPTEQTTPGQATAASDRHNPARPILEFCIDKFEVFRVRRREINREVGGLLYRRRRERSQSKTR</sequence>
<protein>
    <submittedName>
        <fullName evidence="2">Uncharacterized protein</fullName>
    </submittedName>
</protein>
<organism evidence="2 3">
    <name type="scientific">Aspergillus taichungensis</name>
    <dbReference type="NCBI Taxonomy" id="482145"/>
    <lineage>
        <taxon>Eukaryota</taxon>
        <taxon>Fungi</taxon>
        <taxon>Dikarya</taxon>
        <taxon>Ascomycota</taxon>
        <taxon>Pezizomycotina</taxon>
        <taxon>Eurotiomycetes</taxon>
        <taxon>Eurotiomycetidae</taxon>
        <taxon>Eurotiales</taxon>
        <taxon>Aspergillaceae</taxon>
        <taxon>Aspergillus</taxon>
        <taxon>Aspergillus subgen. Circumdati</taxon>
    </lineage>
</organism>
<dbReference type="Proteomes" id="UP000235023">
    <property type="component" value="Unassembled WGS sequence"/>
</dbReference>
<evidence type="ECO:0000256" key="1">
    <source>
        <dbReference type="SAM" id="MobiDB-lite"/>
    </source>
</evidence>
<feature type="region of interest" description="Disordered" evidence="1">
    <location>
        <begin position="413"/>
        <end position="443"/>
    </location>
</feature>
<name>A0A2J5HRU4_9EURO</name>
<dbReference type="OrthoDB" id="5341924at2759"/>
<reference evidence="3" key="1">
    <citation type="submission" date="2017-12" db="EMBL/GenBank/DDBJ databases">
        <authorList>
            <consortium name="DOE Joint Genome Institute"/>
            <person name="Mondo S.J."/>
            <person name="Kjaerbolling I."/>
            <person name="Vesth T.C."/>
            <person name="Frisvad J.C."/>
            <person name="Nybo J.L."/>
            <person name="Theobald S."/>
            <person name="Kuo A."/>
            <person name="Bowyer P."/>
            <person name="Matsuda Y."/>
            <person name="Lyhne E.K."/>
            <person name="Kogle M.E."/>
            <person name="Clum A."/>
            <person name="Lipzen A."/>
            <person name="Salamov A."/>
            <person name="Ngan C.Y."/>
            <person name="Daum C."/>
            <person name="Chiniquy J."/>
            <person name="Barry K."/>
            <person name="LaButti K."/>
            <person name="Haridas S."/>
            <person name="Simmons B.A."/>
            <person name="Magnuson J.K."/>
            <person name="Mortensen U.H."/>
            <person name="Larsen T.O."/>
            <person name="Grigoriev I.V."/>
            <person name="Baker S.E."/>
            <person name="Andersen M.R."/>
            <person name="Nordberg H.P."/>
            <person name="Cantor M.N."/>
            <person name="Hua S.X."/>
        </authorList>
    </citation>
    <scope>NUCLEOTIDE SEQUENCE [LARGE SCALE GENOMIC DNA]</scope>
    <source>
        <strain evidence="3">IBT 19404</strain>
    </source>
</reference>
<feature type="compositionally biased region" description="Low complexity" evidence="1">
    <location>
        <begin position="18"/>
        <end position="34"/>
    </location>
</feature>
<dbReference type="EMBL" id="KZ559554">
    <property type="protein sequence ID" value="PLN79882.1"/>
    <property type="molecule type" value="Genomic_DNA"/>
</dbReference>
<dbReference type="AlphaFoldDB" id="A0A2J5HRU4"/>
<accession>A0A2J5HRU4</accession>
<feature type="compositionally biased region" description="Low complexity" evidence="1">
    <location>
        <begin position="955"/>
        <end position="965"/>
    </location>
</feature>
<feature type="region of interest" description="Disordered" evidence="1">
    <location>
        <begin position="955"/>
        <end position="982"/>
    </location>
</feature>
<keyword evidence="3" id="KW-1185">Reference proteome</keyword>
<proteinExistence type="predicted"/>
<evidence type="ECO:0000313" key="3">
    <source>
        <dbReference type="Proteomes" id="UP000235023"/>
    </source>
</evidence>